<evidence type="ECO:0000313" key="2">
    <source>
        <dbReference type="EMBL" id="KAF7341269.1"/>
    </source>
</evidence>
<dbReference type="AlphaFoldDB" id="A0A8H6XIX7"/>
<keyword evidence="1" id="KW-1133">Transmembrane helix</keyword>
<reference evidence="2" key="1">
    <citation type="submission" date="2020-05" db="EMBL/GenBank/DDBJ databases">
        <title>Mycena genomes resolve the evolution of fungal bioluminescence.</title>
        <authorList>
            <person name="Tsai I.J."/>
        </authorList>
    </citation>
    <scope>NUCLEOTIDE SEQUENCE</scope>
    <source>
        <strain evidence="2">CCC161011</strain>
    </source>
</reference>
<gene>
    <name evidence="2" type="ORF">MVEN_01862900</name>
</gene>
<name>A0A8H6XIX7_9AGAR</name>
<evidence type="ECO:0000256" key="1">
    <source>
        <dbReference type="SAM" id="Phobius"/>
    </source>
</evidence>
<sequence>MTRTTTAHCGLLAVYREYAAAARPPPSIARVPPRRPCRPLRALVHAAAALVYIAVALFHTAAAIFYPAALPFRVQPRSFSTPPSCPSCAHLYTPRRCPRLRCLSALSSPLPCLFTSPTTRTAFNAVPAAIHAAAVTIHVAASALIYAVVEVVHATTPPLSTPAPFSFRTTHSLPLPRASNVSVILLPLEVPCLPPCLPHATETTRIFLLALNCSLSPRNSLRLYGSASFQL</sequence>
<keyword evidence="1" id="KW-0812">Transmembrane</keyword>
<evidence type="ECO:0000313" key="3">
    <source>
        <dbReference type="Proteomes" id="UP000620124"/>
    </source>
</evidence>
<comment type="caution">
    <text evidence="2">The sequence shown here is derived from an EMBL/GenBank/DDBJ whole genome shotgun (WGS) entry which is preliminary data.</text>
</comment>
<protein>
    <submittedName>
        <fullName evidence="2">Uncharacterized protein</fullName>
    </submittedName>
</protein>
<organism evidence="2 3">
    <name type="scientific">Mycena venus</name>
    <dbReference type="NCBI Taxonomy" id="2733690"/>
    <lineage>
        <taxon>Eukaryota</taxon>
        <taxon>Fungi</taxon>
        <taxon>Dikarya</taxon>
        <taxon>Basidiomycota</taxon>
        <taxon>Agaricomycotina</taxon>
        <taxon>Agaricomycetes</taxon>
        <taxon>Agaricomycetidae</taxon>
        <taxon>Agaricales</taxon>
        <taxon>Marasmiineae</taxon>
        <taxon>Mycenaceae</taxon>
        <taxon>Mycena</taxon>
    </lineage>
</organism>
<accession>A0A8H6XIX7</accession>
<proteinExistence type="predicted"/>
<feature type="transmembrane region" description="Helical" evidence="1">
    <location>
        <begin position="43"/>
        <end position="69"/>
    </location>
</feature>
<dbReference type="EMBL" id="JACAZI010000018">
    <property type="protein sequence ID" value="KAF7341269.1"/>
    <property type="molecule type" value="Genomic_DNA"/>
</dbReference>
<keyword evidence="1" id="KW-0472">Membrane</keyword>
<dbReference type="OrthoDB" id="3120534at2759"/>
<keyword evidence="3" id="KW-1185">Reference proteome</keyword>
<dbReference type="Proteomes" id="UP000620124">
    <property type="component" value="Unassembled WGS sequence"/>
</dbReference>